<name>A0A8D8Z6U1_9HEMI</name>
<organism evidence="3">
    <name type="scientific">Cacopsylla melanoneura</name>
    <dbReference type="NCBI Taxonomy" id="428564"/>
    <lineage>
        <taxon>Eukaryota</taxon>
        <taxon>Metazoa</taxon>
        <taxon>Ecdysozoa</taxon>
        <taxon>Arthropoda</taxon>
        <taxon>Hexapoda</taxon>
        <taxon>Insecta</taxon>
        <taxon>Pterygota</taxon>
        <taxon>Neoptera</taxon>
        <taxon>Paraneoptera</taxon>
        <taxon>Hemiptera</taxon>
        <taxon>Sternorrhyncha</taxon>
        <taxon>Psylloidea</taxon>
        <taxon>Psyllidae</taxon>
        <taxon>Psyllinae</taxon>
        <taxon>Cacopsylla</taxon>
    </lineage>
</organism>
<dbReference type="PANTHER" id="PTHR46492:SF1">
    <property type="entry name" value="DYNEIN AXONEMAL ASSEMBLY FACTOR 4"/>
    <property type="match status" value="1"/>
</dbReference>
<protein>
    <submittedName>
        <fullName evidence="3">Dyslexia susceptibility 1 candidate gene 1 protein homolog</fullName>
    </submittedName>
</protein>
<feature type="region of interest" description="Disordered" evidence="1">
    <location>
        <begin position="118"/>
        <end position="215"/>
    </location>
</feature>
<dbReference type="Pfam" id="PF04969">
    <property type="entry name" value="CS"/>
    <property type="match status" value="1"/>
</dbReference>
<sequence>MPLIVKETSWRQTPAKVFIVVPLNGIPTHKVDMFTSERYIKLHYGNYIFEKLLLHPVNEEASTIRVNNNEAEFELIKVEEAMWDHVEVQVSKKEAIELKIKLMEEYRERVKRLTEEMLSKKDKRSKEAVSIQMKQETDEQSVVNKLKEEQKWEALSGNYQRQDRTTHGEQGNHEMKTNGSGHDETRDRTSSNSDEFKLIETDNEPTSDEEMTNGSDFEQDETLRQEHVKNQSKVDRTVCETLKEVSNHSVKNGTSCSNKKQNGVNGQFTNGQGKGMNKSCKTKTLKDSKDIDDDDERKGVIITELTEEDVERIENEEKLAKQRYHKDLMDKITRKVRARIQAEEKQKATPIVRSQGLIGVKFTPRVFPTPMRESMAPEEEEWLKKQAEARQACGFLASDLRPEENNPDWVKAKADQMFKAGNYMGAVSAYSHGIKLCPKLASLYSNRAAAHIAMNNMFKAVDDAAEAIKLLTPPCEANRKSRIQAHVRRGTALCGLKAPKLGLLDYEAALALSPKDERLKEDTERVRTLAAESTEDEGDLGNFDFSSPPLVVAQ</sequence>
<dbReference type="GO" id="GO:0036159">
    <property type="term" value="P:inner dynein arm assembly"/>
    <property type="evidence" value="ECO:0007669"/>
    <property type="project" value="TreeGrafter"/>
</dbReference>
<feature type="compositionally biased region" description="Acidic residues" evidence="1">
    <location>
        <begin position="201"/>
        <end position="211"/>
    </location>
</feature>
<feature type="compositionally biased region" description="Basic and acidic residues" evidence="1">
    <location>
        <begin position="161"/>
        <end position="200"/>
    </location>
</feature>
<dbReference type="AlphaFoldDB" id="A0A8D8Z6U1"/>
<dbReference type="InterPro" id="IPR019734">
    <property type="entry name" value="TPR_rpt"/>
</dbReference>
<evidence type="ECO:0000259" key="2">
    <source>
        <dbReference type="PROSITE" id="PS51203"/>
    </source>
</evidence>
<dbReference type="SUPFAM" id="SSF49764">
    <property type="entry name" value="HSP20-like chaperones"/>
    <property type="match status" value="1"/>
</dbReference>
<dbReference type="SUPFAM" id="SSF48452">
    <property type="entry name" value="TPR-like"/>
    <property type="match status" value="1"/>
</dbReference>
<accession>A0A8D8Z6U1</accession>
<feature type="compositionally biased region" description="Basic and acidic residues" evidence="1">
    <location>
        <begin position="118"/>
        <end position="127"/>
    </location>
</feature>
<dbReference type="InterPro" id="IPR008978">
    <property type="entry name" value="HSP20-like_chaperone"/>
</dbReference>
<evidence type="ECO:0000256" key="1">
    <source>
        <dbReference type="SAM" id="MobiDB-lite"/>
    </source>
</evidence>
<dbReference type="EMBL" id="HBUF01430453">
    <property type="protein sequence ID" value="CAG6741857.1"/>
    <property type="molecule type" value="Transcribed_RNA"/>
</dbReference>
<dbReference type="InterPro" id="IPR011990">
    <property type="entry name" value="TPR-like_helical_dom_sf"/>
</dbReference>
<proteinExistence type="predicted"/>
<dbReference type="PANTHER" id="PTHR46492">
    <property type="entry name" value="DYNEIN ASSEMBLY FACTOR 4, AXONEMAL"/>
    <property type="match status" value="1"/>
</dbReference>
<dbReference type="InterPro" id="IPR052004">
    <property type="entry name" value="Dynein_assembly_factor_4"/>
</dbReference>
<feature type="region of interest" description="Disordered" evidence="1">
    <location>
        <begin position="249"/>
        <end position="292"/>
    </location>
</feature>
<evidence type="ECO:0000313" key="3">
    <source>
        <dbReference type="EMBL" id="CAG6741857.1"/>
    </source>
</evidence>
<dbReference type="Gene3D" id="1.25.40.10">
    <property type="entry name" value="Tetratricopeptide repeat domain"/>
    <property type="match status" value="1"/>
</dbReference>
<dbReference type="Gene3D" id="2.60.40.790">
    <property type="match status" value="1"/>
</dbReference>
<feature type="region of interest" description="Disordered" evidence="1">
    <location>
        <begin position="521"/>
        <end position="554"/>
    </location>
</feature>
<reference evidence="3" key="1">
    <citation type="submission" date="2021-05" db="EMBL/GenBank/DDBJ databases">
        <authorList>
            <person name="Alioto T."/>
            <person name="Alioto T."/>
            <person name="Gomez Garrido J."/>
        </authorList>
    </citation>
    <scope>NUCLEOTIDE SEQUENCE</scope>
</reference>
<feature type="domain" description="CS" evidence="2">
    <location>
        <begin position="3"/>
        <end position="87"/>
    </location>
</feature>
<dbReference type="GO" id="GO:0036158">
    <property type="term" value="P:outer dynein arm assembly"/>
    <property type="evidence" value="ECO:0007669"/>
    <property type="project" value="TreeGrafter"/>
</dbReference>
<dbReference type="SMART" id="SM00028">
    <property type="entry name" value="TPR"/>
    <property type="match status" value="3"/>
</dbReference>
<feature type="compositionally biased region" description="Polar residues" evidence="1">
    <location>
        <begin position="249"/>
        <end position="271"/>
    </location>
</feature>
<dbReference type="InterPro" id="IPR007052">
    <property type="entry name" value="CS_dom"/>
</dbReference>
<dbReference type="PROSITE" id="PS51203">
    <property type="entry name" value="CS"/>
    <property type="match status" value="1"/>
</dbReference>
<dbReference type="GO" id="GO:0003341">
    <property type="term" value="P:cilium movement"/>
    <property type="evidence" value="ECO:0007669"/>
    <property type="project" value="TreeGrafter"/>
</dbReference>